<dbReference type="WBParaSite" id="ES5_v2.g12498.t1">
    <property type="protein sequence ID" value="ES5_v2.g12498.t1"/>
    <property type="gene ID" value="ES5_v2.g12498"/>
</dbReference>
<evidence type="ECO:0000313" key="1">
    <source>
        <dbReference type="Proteomes" id="UP000887579"/>
    </source>
</evidence>
<dbReference type="Proteomes" id="UP000887579">
    <property type="component" value="Unplaced"/>
</dbReference>
<name>A0AC34F6E4_9BILA</name>
<sequence length="625" mass="69287">MARIRAFVFLIGFLIPLNQCFHLPPFLLNDGESHELLPIPLPWANEQTAREIDISILLRTNSKNGGIFTIQSHEPDQFECHLALKNSQLSLEVRVNKKTIAASIDDTISMDVPTTVDLVINFDKMEVILNGHKMHYYDVVLARREDSMIISIGSSDILNTCVFVPKIAISGEIVKLEAANPAYTVCDTKESMIVSEIKDKQQVVPPLGGADDRGEVEHNQQPNEQGNKVSETAEDNNPDPNDESSISGGENVLQRQKELDEKEEEEAKEEDGGKETEKVVPVIPQMPGADFNDIAESDKNEENPSDQQPEVEDDKNEEKVEEANIGASNQENVPEQDETKNAENTLTILAKNPKIGEGTNPADENVEKKPDDPVSDQRPIPRPDVNLPPDACLPQQRDLCGPNSKGCEGIQNTTDFKCACRDGYSGKRCQFSLLPRSCYEAFALNTGKINEPGAYELDVDGSGPLRSSWAYCNKDGHTIVEHNMPNDTFIRQSIDTTDKYFPISYRLFENAQLKKLIEQSEKCNQNIKFECNKSPLSFSTNTTWFETATKPGGMVKQIGGKPDQCECPDGGCKEGRHCNCDSLMETSDEGLLTKENAGITFIYALKNPFNEANAKMKATLGPLKC</sequence>
<protein>
    <submittedName>
        <fullName evidence="2">EGF-like domain-containing protein</fullName>
    </submittedName>
</protein>
<organism evidence="1 2">
    <name type="scientific">Panagrolaimus sp. ES5</name>
    <dbReference type="NCBI Taxonomy" id="591445"/>
    <lineage>
        <taxon>Eukaryota</taxon>
        <taxon>Metazoa</taxon>
        <taxon>Ecdysozoa</taxon>
        <taxon>Nematoda</taxon>
        <taxon>Chromadorea</taxon>
        <taxon>Rhabditida</taxon>
        <taxon>Tylenchina</taxon>
        <taxon>Panagrolaimomorpha</taxon>
        <taxon>Panagrolaimoidea</taxon>
        <taxon>Panagrolaimidae</taxon>
        <taxon>Panagrolaimus</taxon>
    </lineage>
</organism>
<accession>A0AC34F6E4</accession>
<proteinExistence type="predicted"/>
<reference evidence="2" key="1">
    <citation type="submission" date="2022-11" db="UniProtKB">
        <authorList>
            <consortium name="WormBaseParasite"/>
        </authorList>
    </citation>
    <scope>IDENTIFICATION</scope>
</reference>
<evidence type="ECO:0000313" key="2">
    <source>
        <dbReference type="WBParaSite" id="ES5_v2.g12498.t1"/>
    </source>
</evidence>